<dbReference type="AlphaFoldDB" id="A0AAE0DMV1"/>
<sequence length="176" mass="20288">MLSQSGSRVTTISPKKINRDEALEWVRRVLVRTRGRKLVGNFNPLLVGELFWAQCSNWKPLAVEYLEDVAQICTKFLDILLQDKCPKDIISRLRVSLVQNALKTRYDGALQELQLIMEDTKSYPINYNHYYIKTINECRQDLQKTSLARCIEDATDLRTLDCDHNHTSATIMSVAL</sequence>
<keyword evidence="2" id="KW-1185">Reference proteome</keyword>
<protein>
    <submittedName>
        <fullName evidence="1">Uncharacterized protein</fullName>
    </submittedName>
</protein>
<dbReference type="Proteomes" id="UP001276659">
    <property type="component" value="Unassembled WGS sequence"/>
</dbReference>
<comment type="caution">
    <text evidence="1">The sequence shown here is derived from an EMBL/GenBank/DDBJ whole genome shotgun (WGS) entry which is preliminary data.</text>
</comment>
<accession>A0AAE0DMV1</accession>
<organism evidence="1 2">
    <name type="scientific">Lepraria neglecta</name>
    <dbReference type="NCBI Taxonomy" id="209136"/>
    <lineage>
        <taxon>Eukaryota</taxon>
        <taxon>Fungi</taxon>
        <taxon>Dikarya</taxon>
        <taxon>Ascomycota</taxon>
        <taxon>Pezizomycotina</taxon>
        <taxon>Lecanoromycetes</taxon>
        <taxon>OSLEUM clade</taxon>
        <taxon>Lecanoromycetidae</taxon>
        <taxon>Lecanorales</taxon>
        <taxon>Lecanorineae</taxon>
        <taxon>Stereocaulaceae</taxon>
        <taxon>Lepraria</taxon>
    </lineage>
</organism>
<reference evidence="1" key="1">
    <citation type="submission" date="2022-11" db="EMBL/GenBank/DDBJ databases">
        <title>Chromosomal genome sequence assembly and mating type (MAT) locus characterization of the leprose asexual lichenized fungus Lepraria neglecta (Nyl.) Erichsen.</title>
        <authorList>
            <person name="Allen J.L."/>
            <person name="Pfeffer B."/>
        </authorList>
    </citation>
    <scope>NUCLEOTIDE SEQUENCE</scope>
    <source>
        <strain evidence="1">Allen 5258</strain>
    </source>
</reference>
<proteinExistence type="predicted"/>
<evidence type="ECO:0000313" key="2">
    <source>
        <dbReference type="Proteomes" id="UP001276659"/>
    </source>
</evidence>
<gene>
    <name evidence="1" type="ORF">OEA41_007315</name>
</gene>
<name>A0AAE0DMV1_9LECA</name>
<dbReference type="EMBL" id="JASNWA010000004">
    <property type="protein sequence ID" value="KAK3175993.1"/>
    <property type="molecule type" value="Genomic_DNA"/>
</dbReference>
<evidence type="ECO:0000313" key="1">
    <source>
        <dbReference type="EMBL" id="KAK3175993.1"/>
    </source>
</evidence>